<dbReference type="AlphaFoldDB" id="A2RZ44"/>
<sequence length="47" mass="5245">MALGAWRSALGEWRVIDASGRRRLVGMRRGAPRIGMALAWVARRGPR</sequence>
<protein>
    <submittedName>
        <fullName evidence="1">Uncharacterized protein</fullName>
    </submittedName>
</protein>
<proteinExistence type="predicted"/>
<gene>
    <name evidence="1" type="ordered locus">BMA10229_1160</name>
</gene>
<dbReference type="Proteomes" id="UP000002283">
    <property type="component" value="Chromosome II"/>
</dbReference>
<accession>A2RZ44</accession>
<dbReference type="HOGENOM" id="CLU_3165541_0_0_4"/>
<reference evidence="1 2" key="1">
    <citation type="submission" date="2007-01" db="EMBL/GenBank/DDBJ databases">
        <authorList>
            <person name="DeShazer D."/>
            <person name="Woods D.E."/>
            <person name="Nierman W.C."/>
        </authorList>
    </citation>
    <scope>NUCLEOTIDE SEQUENCE [LARGE SCALE GENOMIC DNA]</scope>
    <source>
        <strain evidence="1 2">NCTC 10229</strain>
    </source>
</reference>
<dbReference type="EMBL" id="CP000545">
    <property type="protein sequence ID" value="ABN00134.2"/>
    <property type="molecule type" value="Genomic_DNA"/>
</dbReference>
<dbReference type="KEGG" id="bml:BMA10229_1160"/>
<organism evidence="1 2">
    <name type="scientific">Burkholderia mallei (strain NCTC 10229)</name>
    <dbReference type="NCBI Taxonomy" id="412022"/>
    <lineage>
        <taxon>Bacteria</taxon>
        <taxon>Pseudomonadati</taxon>
        <taxon>Pseudomonadota</taxon>
        <taxon>Betaproteobacteria</taxon>
        <taxon>Burkholderiales</taxon>
        <taxon>Burkholderiaceae</taxon>
        <taxon>Burkholderia</taxon>
        <taxon>pseudomallei group</taxon>
    </lineage>
</organism>
<evidence type="ECO:0000313" key="2">
    <source>
        <dbReference type="Proteomes" id="UP000002283"/>
    </source>
</evidence>
<name>A2RZ44_BURM9</name>
<evidence type="ECO:0000313" key="1">
    <source>
        <dbReference type="EMBL" id="ABN00134.2"/>
    </source>
</evidence>